<dbReference type="KEGG" id="vg:2846138"/>
<dbReference type="GeneID" id="2846138"/>
<dbReference type="EMDB" id="EMD-5679"/>
<evidence type="ECO:0000313" key="2">
    <source>
        <dbReference type="Proteomes" id="UP000001245"/>
    </source>
</evidence>
<accession>Q6J819</accession>
<organism evidence="1 2">
    <name type="scientific">Actinoplanes phage phiAsp2</name>
    <dbReference type="NCBI Taxonomy" id="279303"/>
    <lineage>
        <taxon>Viruses</taxon>
        <taxon>Duplodnaviria</taxon>
        <taxon>Heunggongvirae</taxon>
        <taxon>Uroviricota</taxon>
        <taxon>Caudoviricetes</taxon>
        <taxon>Aspduovirus</taxon>
        <taxon>Aspduovirus Asp2</taxon>
    </lineage>
</organism>
<protein>
    <submittedName>
        <fullName evidence="1">Pas12</fullName>
    </submittedName>
</protein>
<name>Q6J819_9CAUD</name>
<proteinExistence type="predicted"/>
<keyword evidence="2" id="KW-1185">Reference proteome</keyword>
<evidence type="ECO:0000313" key="1">
    <source>
        <dbReference type="EMBL" id="AAT36760.1"/>
    </source>
</evidence>
<dbReference type="RefSeq" id="YP_024798.1">
    <property type="nucleotide sequence ID" value="NC_005885.1"/>
</dbReference>
<reference evidence="1 2" key="1">
    <citation type="journal article" date="2004" name="Virus Genes">
        <title>The genome of phiAsp2, an actinoplanes infecting phage.</title>
        <authorList>
            <person name="Jarling M."/>
            <person name="Bartkowiak K."/>
            <person name="Pape H."/>
            <person name="Meinhardt F."/>
        </authorList>
    </citation>
    <scope>NUCLEOTIDE SEQUENCE</scope>
</reference>
<gene>
    <name evidence="1" type="primary">pas12</name>
</gene>
<sequence length="103" mass="11320">MEILKIRPARVQAALVSIGDMLVSSPLGTDGIRESRWIGAVTEHIIVTERPDPDRADGMIPVPEDEAASWRQWRVGKVDGENVETAVVPAEGWVWVHLPEVSA</sequence>
<dbReference type="Proteomes" id="UP000001245">
    <property type="component" value="Segment"/>
</dbReference>
<dbReference type="EMBL" id="AY576796">
    <property type="protein sequence ID" value="AAT36760.1"/>
    <property type="molecule type" value="Genomic_DNA"/>
</dbReference>